<accession>A0AAP2DK31</accession>
<reference evidence="1 2" key="1">
    <citation type="submission" date="2021-05" db="EMBL/GenBank/DDBJ databases">
        <title>A Polyphasic approach of four new species of the genus Ohtaekwangia: Ohtaekwangia histidinii sp. nov., Ohtaekwangia cretensis sp. nov., Ohtaekwangia indiensis sp. nov., Ohtaekwangia reichenbachii sp. nov. from diverse environment.</title>
        <authorList>
            <person name="Octaviana S."/>
        </authorList>
    </citation>
    <scope>NUCLEOTIDE SEQUENCE [LARGE SCALE GENOMIC DNA]</scope>
    <source>
        <strain evidence="1 2">PWU4</strain>
    </source>
</reference>
<dbReference type="AlphaFoldDB" id="A0AAP2DK31"/>
<proteinExistence type="predicted"/>
<dbReference type="Pfam" id="PF13469">
    <property type="entry name" value="Sulfotransfer_3"/>
    <property type="match status" value="1"/>
</dbReference>
<keyword evidence="2" id="KW-1185">Reference proteome</keyword>
<dbReference type="SUPFAM" id="SSF52540">
    <property type="entry name" value="P-loop containing nucleoside triphosphate hydrolases"/>
    <property type="match status" value="1"/>
</dbReference>
<dbReference type="InterPro" id="IPR027417">
    <property type="entry name" value="P-loop_NTPase"/>
</dbReference>
<dbReference type="Gene3D" id="3.40.50.300">
    <property type="entry name" value="P-loop containing nucleotide triphosphate hydrolases"/>
    <property type="match status" value="1"/>
</dbReference>
<sequence length="299" mass="35080">MAPNWQPVTGNWQPVLVFKKVKPDLNAAMTFDLRQKLYRCYEFLYYQQVIFGNRLKKIFQKKADNHYLFILAPPFSGSTLLNELLSTSSHVSTNNALGTREGQQLPGVRKLLWESKNKYDPETPYDWPFIRRQWLKYWDVTKPVLLEKSPPNIVRATELTHHFVPASFIIMVRDPYAVCESMIRRGQNAAEAAAFTVRCLRFQKQNIEKLQRFIFFSYEALTDAPETIREKLIAFMPALQDLDIHRIFKAHNFKNAPMPIGNMNSEKVANLDKTQVAELNRVFRQNEDILSYFNYHLRL</sequence>
<organism evidence="1 2">
    <name type="scientific">Chryseosolibacter histidini</name>
    <dbReference type="NCBI Taxonomy" id="2782349"/>
    <lineage>
        <taxon>Bacteria</taxon>
        <taxon>Pseudomonadati</taxon>
        <taxon>Bacteroidota</taxon>
        <taxon>Cytophagia</taxon>
        <taxon>Cytophagales</taxon>
        <taxon>Chryseotaleaceae</taxon>
        <taxon>Chryseosolibacter</taxon>
    </lineage>
</organism>
<gene>
    <name evidence="1" type="ORF">KK083_12910</name>
</gene>
<name>A0AAP2DK31_9BACT</name>
<dbReference type="Proteomes" id="UP001319200">
    <property type="component" value="Unassembled WGS sequence"/>
</dbReference>
<dbReference type="EMBL" id="JAHESF010000011">
    <property type="protein sequence ID" value="MBT1697785.1"/>
    <property type="molecule type" value="Genomic_DNA"/>
</dbReference>
<evidence type="ECO:0000313" key="2">
    <source>
        <dbReference type="Proteomes" id="UP001319200"/>
    </source>
</evidence>
<dbReference type="RefSeq" id="WP_254163658.1">
    <property type="nucleotide sequence ID" value="NZ_JAHESF010000011.1"/>
</dbReference>
<protein>
    <submittedName>
        <fullName evidence="1">Sulfotransferase</fullName>
    </submittedName>
</protein>
<comment type="caution">
    <text evidence="1">The sequence shown here is derived from an EMBL/GenBank/DDBJ whole genome shotgun (WGS) entry which is preliminary data.</text>
</comment>
<evidence type="ECO:0000313" key="1">
    <source>
        <dbReference type="EMBL" id="MBT1697785.1"/>
    </source>
</evidence>